<dbReference type="GO" id="GO:0005929">
    <property type="term" value="C:cilium"/>
    <property type="evidence" value="ECO:0007669"/>
    <property type="project" value="TreeGrafter"/>
</dbReference>
<evidence type="ECO:0000259" key="9">
    <source>
        <dbReference type="PROSITE" id="PS50119"/>
    </source>
</evidence>
<dbReference type="SUPFAM" id="SSF56112">
    <property type="entry name" value="Protein kinase-like (PK-like)"/>
    <property type="match status" value="1"/>
</dbReference>
<dbReference type="PROSITE" id="PS51158">
    <property type="entry name" value="ALPHA_KINASE"/>
    <property type="match status" value="1"/>
</dbReference>
<feature type="compositionally biased region" description="Gly residues" evidence="8">
    <location>
        <begin position="687"/>
        <end position="697"/>
    </location>
</feature>
<keyword evidence="12" id="KW-1185">Reference proteome</keyword>
<feature type="region of interest" description="Disordered" evidence="8">
    <location>
        <begin position="812"/>
        <end position="843"/>
    </location>
</feature>
<dbReference type="GO" id="GO:0005524">
    <property type="term" value="F:ATP binding"/>
    <property type="evidence" value="ECO:0007669"/>
    <property type="project" value="InterPro"/>
</dbReference>
<dbReference type="InterPro" id="IPR011009">
    <property type="entry name" value="Kinase-like_dom_sf"/>
</dbReference>
<keyword evidence="1" id="KW-0723">Serine/threonine-protein kinase</keyword>
<keyword evidence="2" id="KW-0808">Transferase</keyword>
<keyword evidence="4 11" id="KW-0418">Kinase</keyword>
<dbReference type="CDD" id="cd16969">
    <property type="entry name" value="Alpha_kinase_ALPK1"/>
    <property type="match status" value="1"/>
</dbReference>
<accession>A0A8J7T9Y4</accession>
<dbReference type="Gene3D" id="3.20.200.10">
    <property type="entry name" value="MHCK/EF2 kinase"/>
    <property type="match status" value="1"/>
</dbReference>
<keyword evidence="7" id="KW-0175">Coiled coil</keyword>
<evidence type="ECO:0000313" key="11">
    <source>
        <dbReference type="EMBL" id="MBN3315468.1"/>
    </source>
</evidence>
<evidence type="ECO:0000256" key="5">
    <source>
        <dbReference type="ARBA" id="ARBA00022833"/>
    </source>
</evidence>
<dbReference type="GO" id="GO:0004674">
    <property type="term" value="F:protein serine/threonine kinase activity"/>
    <property type="evidence" value="ECO:0007669"/>
    <property type="project" value="UniProtKB-KW"/>
</dbReference>
<dbReference type="SMART" id="SM00811">
    <property type="entry name" value="Alpha_kinase"/>
    <property type="match status" value="1"/>
</dbReference>
<dbReference type="Gene3D" id="3.30.160.60">
    <property type="entry name" value="Classic Zinc Finger"/>
    <property type="match status" value="1"/>
</dbReference>
<name>A0A8J7T9Y4_ATRSP</name>
<dbReference type="GO" id="GO:0045087">
    <property type="term" value="P:innate immune response"/>
    <property type="evidence" value="ECO:0007669"/>
    <property type="project" value="TreeGrafter"/>
</dbReference>
<feature type="compositionally biased region" description="Basic and acidic residues" evidence="8">
    <location>
        <begin position="670"/>
        <end position="681"/>
    </location>
</feature>
<feature type="compositionally biased region" description="Acidic residues" evidence="8">
    <location>
        <begin position="964"/>
        <end position="980"/>
    </location>
</feature>
<dbReference type="GO" id="GO:0002753">
    <property type="term" value="P:cytoplasmic pattern recognition receptor signaling pathway"/>
    <property type="evidence" value="ECO:0007669"/>
    <property type="project" value="TreeGrafter"/>
</dbReference>
<dbReference type="CDD" id="cd19769">
    <property type="entry name" value="Bbox2_TRIM16-like"/>
    <property type="match status" value="1"/>
</dbReference>
<feature type="coiled-coil region" evidence="7">
    <location>
        <begin position="175"/>
        <end position="259"/>
    </location>
</feature>
<reference evidence="11" key="1">
    <citation type="journal article" date="2021" name="Cell">
        <title>Tracing the genetic footprints of vertebrate landing in non-teleost ray-finned fishes.</title>
        <authorList>
            <person name="Bi X."/>
            <person name="Wang K."/>
            <person name="Yang L."/>
            <person name="Pan H."/>
            <person name="Jiang H."/>
            <person name="Wei Q."/>
            <person name="Fang M."/>
            <person name="Yu H."/>
            <person name="Zhu C."/>
            <person name="Cai Y."/>
            <person name="He Y."/>
            <person name="Gan X."/>
            <person name="Zeng H."/>
            <person name="Yu D."/>
            <person name="Zhu Y."/>
            <person name="Jiang H."/>
            <person name="Qiu Q."/>
            <person name="Yang H."/>
            <person name="Zhang Y.E."/>
            <person name="Wang W."/>
            <person name="Zhu M."/>
            <person name="He S."/>
            <person name="Zhang G."/>
        </authorList>
    </citation>
    <scope>NUCLEOTIDE SEQUENCE</scope>
    <source>
        <strain evidence="11">Allg_001</strain>
    </source>
</reference>
<organism evidence="11 12">
    <name type="scientific">Atractosteus spatula</name>
    <name type="common">Alligator gar</name>
    <name type="synonym">Lepisosteus spatula</name>
    <dbReference type="NCBI Taxonomy" id="7917"/>
    <lineage>
        <taxon>Eukaryota</taxon>
        <taxon>Metazoa</taxon>
        <taxon>Chordata</taxon>
        <taxon>Craniata</taxon>
        <taxon>Vertebrata</taxon>
        <taxon>Euteleostomi</taxon>
        <taxon>Actinopterygii</taxon>
        <taxon>Neopterygii</taxon>
        <taxon>Holostei</taxon>
        <taxon>Semionotiformes</taxon>
        <taxon>Lepisosteidae</taxon>
        <taxon>Atractosteus</taxon>
    </lineage>
</organism>
<evidence type="ECO:0000256" key="3">
    <source>
        <dbReference type="ARBA" id="ARBA00022771"/>
    </source>
</evidence>
<evidence type="ECO:0000313" key="12">
    <source>
        <dbReference type="Proteomes" id="UP000736164"/>
    </source>
</evidence>
<evidence type="ECO:0000256" key="4">
    <source>
        <dbReference type="ARBA" id="ARBA00022777"/>
    </source>
</evidence>
<feature type="compositionally biased region" description="Basic and acidic residues" evidence="8">
    <location>
        <begin position="828"/>
        <end position="837"/>
    </location>
</feature>
<protein>
    <submittedName>
        <fullName evidence="11">ALPK1 kinase</fullName>
    </submittedName>
</protein>
<dbReference type="PANTHER" id="PTHR46747:SF1">
    <property type="entry name" value="ALPHA-PROTEIN KINASE 1"/>
    <property type="match status" value="1"/>
</dbReference>
<dbReference type="Gene3D" id="4.10.830.40">
    <property type="match status" value="1"/>
</dbReference>
<keyword evidence="3 6" id="KW-0863">Zinc-finger</keyword>
<dbReference type="Proteomes" id="UP000736164">
    <property type="component" value="Unassembled WGS sequence"/>
</dbReference>
<dbReference type="InterPro" id="IPR000315">
    <property type="entry name" value="Znf_B-box"/>
</dbReference>
<proteinExistence type="predicted"/>
<dbReference type="Gene3D" id="3.30.200.20">
    <property type="entry name" value="Phosphorylase Kinase, domain 1"/>
    <property type="match status" value="1"/>
</dbReference>
<dbReference type="SUPFAM" id="SSF57845">
    <property type="entry name" value="B-box zinc-binding domain"/>
    <property type="match status" value="1"/>
</dbReference>
<dbReference type="InterPro" id="IPR004166">
    <property type="entry name" value="a-kinase_dom"/>
</dbReference>
<feature type="non-terminal residue" evidence="11">
    <location>
        <position position="1264"/>
    </location>
</feature>
<feature type="region of interest" description="Disordered" evidence="8">
    <location>
        <begin position="856"/>
        <end position="981"/>
    </location>
</feature>
<feature type="domain" description="B box-type" evidence="9">
    <location>
        <begin position="109"/>
        <end position="149"/>
    </location>
</feature>
<dbReference type="Pfam" id="PF02816">
    <property type="entry name" value="Alpha_kinase"/>
    <property type="match status" value="1"/>
</dbReference>
<gene>
    <name evidence="11" type="primary">Alpk1</name>
    <name evidence="11" type="ORF">GTO95_0007337</name>
</gene>
<comment type="caution">
    <text evidence="11">The sequence shown here is derived from an EMBL/GenBank/DDBJ whole genome shotgun (WGS) entry which is preliminary data.</text>
</comment>
<dbReference type="Pfam" id="PF00643">
    <property type="entry name" value="zf-B_box"/>
    <property type="match status" value="1"/>
</dbReference>
<feature type="non-terminal residue" evidence="11">
    <location>
        <position position="1"/>
    </location>
</feature>
<dbReference type="AlphaFoldDB" id="A0A8J7T9Y4"/>
<dbReference type="SMART" id="SM00336">
    <property type="entry name" value="BBOX"/>
    <property type="match status" value="1"/>
</dbReference>
<dbReference type="PANTHER" id="PTHR46747">
    <property type="entry name" value="ALPHA-PROTEIN KINASE 1"/>
    <property type="match status" value="1"/>
</dbReference>
<feature type="region of interest" description="Disordered" evidence="8">
    <location>
        <begin position="661"/>
        <end position="752"/>
    </location>
</feature>
<sequence length="1264" mass="138652">MRCIGGFWDRSDVYQCPLCKRAFPARPDLSVNRFVRELTEQFQKVRVDSPAERGGQPAGVPCDVCTGERLEAVKSCLVCLASYCGAHLEPHLRVVTLRGHKLVSPTPHLEDRMCPRHGRPLELFCRRDRTCICVLCTEMDHRAHSTVPAEREWSTRKGDLEQLEVRVHLMIQERLRKVKEIKQAAELSRRAAQREREDGARVFAALLSALERGQAELLEEIEGRARAAERRAGELVTALEQEVAELRRRSAELEQLSRTEDHIHFLQNYLKAAIVAGDAVSALSGAFLIDRFLYWVDASHKLLQIAKALHKRYPTTPIAPQLVIRLARLSVNTGKLQKAEFILSSLINNSGATGCWVYQQESDRTLVQAVSIQIRGQILQKLGLWREAAELVWASLIGFCALPQPDKKGIGTSLGLLANILASMNDQEYEAFKTSPHVDFSCLKELGHRLLSAAEAARRAVVIQGTCLLSYSLSEDCPAAERRAFLTRAKEAFEIGLLTKTADDSVASRQELHTFVKAAFCLTAARRWLGLGEEAAARAERSCREATALLYAYAAARGREKDGLSRGVMGLVGGVKAALGVAGFPKSDGKSYVPDSYLAGEEELLGVQPDGFHGVVRRYAQYHASVCEAFESPCRHPKTGTGASGGACITALKTATEALETECGPGGRRGGAEARRREFAKTRGRGHGAGGPAGAGGSSDHTFAAEGSGGAPACREDAETKDPSPGETDDVSPLPLVSPSERPDLVPFDGAAGSRLRDFYDMDTEAETADDLMDPPVAVAGDGVSRPRIYSPEDCASTRRALMPCGVPACREDAETKDPSLGETDDVSPSKRPDHVPFDGAAGSRLRDFYDMDTEAETADDLMDPPVAVARDGVGRPRISSKAGAEPHRRPSPSGSPPSTGTGSSFEMMESDREGRFQSPDPQGDARASRTSSEAPDAAGRDRAGSRGALMPASSTEEQRFFEEVTEEGGGEEGEGEGEEQLALLLSSSHSSASSGRSFFSEDDYRRLLSGVGHTWLLNRLKYTGVFKPKMLRGTHNALLLKYSKASDSWSARETQVHIGASTGKKGKQRSAFWVQFLHQEEVLGSYVGKEYQSEKELRYHLNDVERQMTAQYYVTEFNKKLYEKQIPMQIYFIPSEVLLILEDRLIKGCVSVEPYMLGDFVKLTNNKKTVVRDYRATDYGIAFGHFTYEFSGRTEIVVDLQGWVTGNGKGLTYLTDPQIHSLKKPKSSSNFYQQGIEYFLQDQHGADCNEICQMLSLGKLTGM</sequence>
<feature type="domain" description="Alpha-type protein kinase" evidence="10">
    <location>
        <begin position="1042"/>
        <end position="1261"/>
    </location>
</feature>
<evidence type="ECO:0000256" key="8">
    <source>
        <dbReference type="SAM" id="MobiDB-lite"/>
    </source>
</evidence>
<dbReference type="InterPro" id="IPR058030">
    <property type="entry name" value="TRIM8/14/16/25/29/45/65_CC"/>
</dbReference>
<evidence type="ECO:0000256" key="6">
    <source>
        <dbReference type="PROSITE-ProRule" id="PRU00024"/>
    </source>
</evidence>
<dbReference type="Pfam" id="PF25600">
    <property type="entry name" value="TRIM_CC"/>
    <property type="match status" value="1"/>
</dbReference>
<keyword evidence="5" id="KW-0862">Zinc</keyword>
<evidence type="ECO:0000256" key="1">
    <source>
        <dbReference type="ARBA" id="ARBA00022527"/>
    </source>
</evidence>
<dbReference type="GO" id="GO:0048029">
    <property type="term" value="F:monosaccharide binding"/>
    <property type="evidence" value="ECO:0007669"/>
    <property type="project" value="TreeGrafter"/>
</dbReference>
<evidence type="ECO:0000256" key="2">
    <source>
        <dbReference type="ARBA" id="ARBA00022679"/>
    </source>
</evidence>
<evidence type="ECO:0000259" key="10">
    <source>
        <dbReference type="PROSITE" id="PS51158"/>
    </source>
</evidence>
<feature type="compositionally biased region" description="Basic and acidic residues" evidence="8">
    <location>
        <begin position="714"/>
        <end position="724"/>
    </location>
</feature>
<dbReference type="InterPro" id="IPR043529">
    <property type="entry name" value="ALPK1"/>
</dbReference>
<keyword evidence="3 6" id="KW-0479">Metal-binding</keyword>
<dbReference type="EMBL" id="JAAWVO010021364">
    <property type="protein sequence ID" value="MBN3315468.1"/>
    <property type="molecule type" value="Genomic_DNA"/>
</dbReference>
<dbReference type="PROSITE" id="PS50119">
    <property type="entry name" value="ZF_BBOX"/>
    <property type="match status" value="1"/>
</dbReference>
<evidence type="ECO:0000256" key="7">
    <source>
        <dbReference type="SAM" id="Coils"/>
    </source>
</evidence>
<dbReference type="GO" id="GO:0008270">
    <property type="term" value="F:zinc ion binding"/>
    <property type="evidence" value="ECO:0007669"/>
    <property type="project" value="UniProtKB-KW"/>
</dbReference>